<dbReference type="OMA" id="GICADAD"/>
<dbReference type="InterPro" id="IPR031985">
    <property type="entry name" value="DUF4787"/>
</dbReference>
<name>A0A336K8I9_CULSO</name>
<evidence type="ECO:0000313" key="2">
    <source>
        <dbReference type="EMBL" id="SSW99073.1"/>
    </source>
</evidence>
<dbReference type="VEuPathDB" id="VectorBase:CSON014791"/>
<organism evidence="2">
    <name type="scientific">Culicoides sonorensis</name>
    <name type="common">Biting midge</name>
    <dbReference type="NCBI Taxonomy" id="179676"/>
    <lineage>
        <taxon>Eukaryota</taxon>
        <taxon>Metazoa</taxon>
        <taxon>Ecdysozoa</taxon>
        <taxon>Arthropoda</taxon>
        <taxon>Hexapoda</taxon>
        <taxon>Insecta</taxon>
        <taxon>Pterygota</taxon>
        <taxon>Neoptera</taxon>
        <taxon>Endopterygota</taxon>
        <taxon>Diptera</taxon>
        <taxon>Nematocera</taxon>
        <taxon>Chironomoidea</taxon>
        <taxon>Ceratopogonidae</taxon>
        <taxon>Ceratopogoninae</taxon>
        <taxon>Culicoides</taxon>
        <taxon>Monoculicoides</taxon>
    </lineage>
</organism>
<protein>
    <submittedName>
        <fullName evidence="2">CSON014791 protein</fullName>
    </submittedName>
</protein>
<sequence>MIKFKICVVLNILIILHIAWAQNVVFKFPEYDYLPSVANEKAYKDCQTACENSPRCDEYQGVAKTNCIRECISPPCYREIYEFDELEEGEVDVRLNSFKGCFVIKTKH</sequence>
<dbReference type="AlphaFoldDB" id="A0A336K8I9"/>
<dbReference type="PANTHER" id="PTHR35455">
    <property type="entry name" value="UNNAMED PRODUCT"/>
    <property type="match status" value="1"/>
</dbReference>
<feature type="signal peptide" evidence="1">
    <location>
        <begin position="1"/>
        <end position="21"/>
    </location>
</feature>
<dbReference type="EMBL" id="UFQT01000086">
    <property type="protein sequence ID" value="SSX19455.1"/>
    <property type="molecule type" value="Genomic_DNA"/>
</dbReference>
<dbReference type="Pfam" id="PF16029">
    <property type="entry name" value="DUF4787"/>
    <property type="match status" value="1"/>
</dbReference>
<keyword evidence="1" id="KW-0732">Signal</keyword>
<gene>
    <name evidence="2" type="primary">CSON014791</name>
</gene>
<evidence type="ECO:0000313" key="3">
    <source>
        <dbReference type="EMBL" id="SSX19455.1"/>
    </source>
</evidence>
<reference evidence="3" key="2">
    <citation type="submission" date="2018-07" db="EMBL/GenBank/DDBJ databases">
        <authorList>
            <person name="Quirk P.G."/>
            <person name="Krulwich T.A."/>
        </authorList>
    </citation>
    <scope>NUCLEOTIDE SEQUENCE</scope>
</reference>
<dbReference type="EMBL" id="UFQS01000086">
    <property type="protein sequence ID" value="SSW99073.1"/>
    <property type="molecule type" value="Genomic_DNA"/>
</dbReference>
<proteinExistence type="predicted"/>
<evidence type="ECO:0000256" key="1">
    <source>
        <dbReference type="SAM" id="SignalP"/>
    </source>
</evidence>
<reference evidence="2" key="1">
    <citation type="submission" date="2018-04" db="EMBL/GenBank/DDBJ databases">
        <authorList>
            <person name="Go L.Y."/>
            <person name="Mitchell J.A."/>
        </authorList>
    </citation>
    <scope>NUCLEOTIDE SEQUENCE</scope>
    <source>
        <tissue evidence="2">Whole organism</tissue>
    </source>
</reference>
<accession>A0A336K8I9</accession>
<feature type="chain" id="PRO_5036062015" evidence="1">
    <location>
        <begin position="22"/>
        <end position="108"/>
    </location>
</feature>
<dbReference type="PANTHER" id="PTHR35455:SF1">
    <property type="entry name" value="AGAP005842-PA"/>
    <property type="match status" value="1"/>
</dbReference>